<keyword evidence="1" id="KW-0472">Membrane</keyword>
<protein>
    <recommendedName>
        <fullName evidence="2">DZANK-type domain-containing protein</fullName>
    </recommendedName>
</protein>
<sequence length="109" mass="12351">MYCTDGFGYGYYWHFGNSLFILILLVGAAVLVYRLFMNSENRISGRSVAANYYHSIGVKNHCPSCGADIEETYLRCPECNYKLKDNCSSCGKIVKTSWSVCPYCETKLK</sequence>
<accession>A0A3B1CS99</accession>
<dbReference type="AlphaFoldDB" id="A0A3B1CS99"/>
<keyword evidence="1" id="KW-0812">Transmembrane</keyword>
<evidence type="ECO:0000313" key="3">
    <source>
        <dbReference type="EMBL" id="VAX25560.1"/>
    </source>
</evidence>
<gene>
    <name evidence="3" type="ORF">MNBD_IGNAVI01-3053</name>
</gene>
<proteinExistence type="predicted"/>
<dbReference type="Pfam" id="PF12773">
    <property type="entry name" value="DZR"/>
    <property type="match status" value="1"/>
</dbReference>
<dbReference type="InterPro" id="IPR025874">
    <property type="entry name" value="DZR"/>
</dbReference>
<name>A0A3B1CS99_9ZZZZ</name>
<keyword evidence="1" id="KW-1133">Transmembrane helix</keyword>
<feature type="domain" description="DZANK-type" evidence="2">
    <location>
        <begin position="62"/>
        <end position="105"/>
    </location>
</feature>
<evidence type="ECO:0000259" key="2">
    <source>
        <dbReference type="Pfam" id="PF12773"/>
    </source>
</evidence>
<organism evidence="3">
    <name type="scientific">hydrothermal vent metagenome</name>
    <dbReference type="NCBI Taxonomy" id="652676"/>
    <lineage>
        <taxon>unclassified sequences</taxon>
        <taxon>metagenomes</taxon>
        <taxon>ecological metagenomes</taxon>
    </lineage>
</organism>
<evidence type="ECO:0000256" key="1">
    <source>
        <dbReference type="SAM" id="Phobius"/>
    </source>
</evidence>
<reference evidence="3" key="1">
    <citation type="submission" date="2018-06" db="EMBL/GenBank/DDBJ databases">
        <authorList>
            <person name="Zhirakovskaya E."/>
        </authorList>
    </citation>
    <scope>NUCLEOTIDE SEQUENCE</scope>
</reference>
<feature type="transmembrane region" description="Helical" evidence="1">
    <location>
        <begin position="12"/>
        <end position="36"/>
    </location>
</feature>
<dbReference type="EMBL" id="UOGD01000300">
    <property type="protein sequence ID" value="VAX25560.1"/>
    <property type="molecule type" value="Genomic_DNA"/>
</dbReference>